<protein>
    <submittedName>
        <fullName evidence="2">Uncharacterized protein</fullName>
    </submittedName>
</protein>
<name>F3UDP3_STRSA</name>
<dbReference type="EMBL" id="AFFL01000004">
    <property type="protein sequence ID" value="EGJ37869.1"/>
    <property type="molecule type" value="Genomic_DNA"/>
</dbReference>
<accession>F3UDP3</accession>
<evidence type="ECO:0000313" key="2">
    <source>
        <dbReference type="EMBL" id="EGJ37869.1"/>
    </source>
</evidence>
<gene>
    <name evidence="2" type="ORF">HMPREF9393_1650</name>
</gene>
<reference evidence="2 3" key="1">
    <citation type="submission" date="2011-03" db="EMBL/GenBank/DDBJ databases">
        <authorList>
            <person name="Muzny D."/>
            <person name="Qin X."/>
            <person name="Deng J."/>
            <person name="Jiang H."/>
            <person name="Liu Y."/>
            <person name="Qu J."/>
            <person name="Song X.-Z."/>
            <person name="Zhang L."/>
            <person name="Thornton R."/>
            <person name="Coyle M."/>
            <person name="Francisco L."/>
            <person name="Jackson L."/>
            <person name="Javaid M."/>
            <person name="Korchina V."/>
            <person name="Kovar C."/>
            <person name="Mata R."/>
            <person name="Mathew T."/>
            <person name="Ngo R."/>
            <person name="Nguyen L."/>
            <person name="Nguyen N."/>
            <person name="Okwuonu G."/>
            <person name="Ongeri F."/>
            <person name="Pham C."/>
            <person name="Simmons D."/>
            <person name="Wilczek-Boney K."/>
            <person name="Hale W."/>
            <person name="Jakkamsetti A."/>
            <person name="Pham P."/>
            <person name="Ruth R."/>
            <person name="San Lucas F."/>
            <person name="Warren J."/>
            <person name="Zhang J."/>
            <person name="Zhao Z."/>
            <person name="Zhou C."/>
            <person name="Zhu D."/>
            <person name="Lee S."/>
            <person name="Bess C."/>
            <person name="Blankenburg K."/>
            <person name="Forbes L."/>
            <person name="Fu Q."/>
            <person name="Gubbala S."/>
            <person name="Hirani K."/>
            <person name="Jayaseelan J.C."/>
            <person name="Lara F."/>
            <person name="Munidasa M."/>
            <person name="Palculict T."/>
            <person name="Patil S."/>
            <person name="Pu L.-L."/>
            <person name="Saada N."/>
            <person name="Tang L."/>
            <person name="Weissenberger G."/>
            <person name="Zhu Y."/>
            <person name="Hemphill L."/>
            <person name="Shang Y."/>
            <person name="Youmans B."/>
            <person name="Ayvaz T."/>
            <person name="Ross M."/>
            <person name="Santibanez J."/>
            <person name="Aqrawi P."/>
            <person name="Gross S."/>
            <person name="Joshi V."/>
            <person name="Fowler G."/>
            <person name="Nazareth L."/>
            <person name="Reid J."/>
            <person name="Worley K."/>
            <person name="Petrosino J."/>
            <person name="Highlander S."/>
            <person name="Gibbs R."/>
        </authorList>
    </citation>
    <scope>NUCLEOTIDE SEQUENCE [LARGE SCALE GENOMIC DNA]</scope>
    <source>
        <strain evidence="2 3">SK1056</strain>
    </source>
</reference>
<dbReference type="RefSeq" id="WP_002922554.1">
    <property type="nucleotide sequence ID" value="NZ_GL890990.1"/>
</dbReference>
<organism evidence="2 3">
    <name type="scientific">Streptococcus sanguinis SK1056</name>
    <dbReference type="NCBI Taxonomy" id="888820"/>
    <lineage>
        <taxon>Bacteria</taxon>
        <taxon>Bacillati</taxon>
        <taxon>Bacillota</taxon>
        <taxon>Bacilli</taxon>
        <taxon>Lactobacillales</taxon>
        <taxon>Streptococcaceae</taxon>
        <taxon>Streptococcus</taxon>
    </lineage>
</organism>
<evidence type="ECO:0000313" key="3">
    <source>
        <dbReference type="Proteomes" id="UP000004171"/>
    </source>
</evidence>
<dbReference type="AlphaFoldDB" id="F3UDP3"/>
<dbReference type="Proteomes" id="UP000004171">
    <property type="component" value="Unassembled WGS sequence"/>
</dbReference>
<sequence length="76" mass="8673">MRAKQMIQEIDMTPGQAIIFVSLLLFLIWKLWHLNSNQSSLEGLRVAESSQTEESTANKLTPEYGAYIQLAGRKYN</sequence>
<dbReference type="HOGENOM" id="CLU_204020_0_0_9"/>
<evidence type="ECO:0000256" key="1">
    <source>
        <dbReference type="SAM" id="Phobius"/>
    </source>
</evidence>
<keyword evidence="1" id="KW-0812">Transmembrane</keyword>
<keyword evidence="1" id="KW-0472">Membrane</keyword>
<comment type="caution">
    <text evidence="2">The sequence shown here is derived from an EMBL/GenBank/DDBJ whole genome shotgun (WGS) entry which is preliminary data.</text>
</comment>
<feature type="transmembrane region" description="Helical" evidence="1">
    <location>
        <begin position="12"/>
        <end position="32"/>
    </location>
</feature>
<keyword evidence="1" id="KW-1133">Transmembrane helix</keyword>
<proteinExistence type="predicted"/>